<dbReference type="Proteomes" id="UP000239002">
    <property type="component" value="Unassembled WGS sequence"/>
</dbReference>
<keyword evidence="2" id="KW-1185">Reference proteome</keyword>
<dbReference type="RefSeq" id="WP_104515707.1">
    <property type="nucleotide sequence ID" value="NZ_MQVW01000004.1"/>
</dbReference>
<organism evidence="1 2">
    <name type="scientific">Nonlabens xylanidelens</name>
    <dbReference type="NCBI Taxonomy" id="191564"/>
    <lineage>
        <taxon>Bacteria</taxon>
        <taxon>Pseudomonadati</taxon>
        <taxon>Bacteroidota</taxon>
        <taxon>Flavobacteriia</taxon>
        <taxon>Flavobacteriales</taxon>
        <taxon>Flavobacteriaceae</taxon>
        <taxon>Nonlabens</taxon>
    </lineage>
</organism>
<name>A0A2S6IJH7_9FLAO</name>
<dbReference type="PROSITE" id="PS51257">
    <property type="entry name" value="PROKAR_LIPOPROTEIN"/>
    <property type="match status" value="1"/>
</dbReference>
<dbReference type="AlphaFoldDB" id="A0A2S6IJH7"/>
<evidence type="ECO:0000313" key="1">
    <source>
        <dbReference type="EMBL" id="PPK94384.1"/>
    </source>
</evidence>
<proteinExistence type="predicted"/>
<sequence>MKLRYLSIALLSFNFLLFSCQDSKKEDLIDIKIVEKDGETVFQYLPNLTFNNARDSASSLFNNQDYYRIMSSEIKVAPPIYQNEVIKVRVFTRSFFSKDGYKHGFLVRTYSKDGKIKDEMVIASTLDGLQCEGKVTSDLRIITNCPGGEETIAQIETDGSIKTLKDE</sequence>
<dbReference type="EMBL" id="PTJE01000004">
    <property type="protein sequence ID" value="PPK94384.1"/>
    <property type="molecule type" value="Genomic_DNA"/>
</dbReference>
<accession>A0A2S6IJH7</accession>
<dbReference type="OrthoDB" id="1144222at2"/>
<gene>
    <name evidence="1" type="ORF">LY01_02022</name>
</gene>
<reference evidence="1 2" key="1">
    <citation type="submission" date="2018-02" db="EMBL/GenBank/DDBJ databases">
        <title>Genomic Encyclopedia of Archaeal and Bacterial Type Strains, Phase II (KMG-II): from individual species to whole genera.</title>
        <authorList>
            <person name="Goeker M."/>
        </authorList>
    </citation>
    <scope>NUCLEOTIDE SEQUENCE [LARGE SCALE GENOMIC DNA]</scope>
    <source>
        <strain evidence="1 2">DSM 16809</strain>
    </source>
</reference>
<evidence type="ECO:0008006" key="3">
    <source>
        <dbReference type="Google" id="ProtNLM"/>
    </source>
</evidence>
<comment type="caution">
    <text evidence="1">The sequence shown here is derived from an EMBL/GenBank/DDBJ whole genome shotgun (WGS) entry which is preliminary data.</text>
</comment>
<protein>
    <recommendedName>
        <fullName evidence="3">Lipoprotein</fullName>
    </recommendedName>
</protein>
<evidence type="ECO:0000313" key="2">
    <source>
        <dbReference type="Proteomes" id="UP000239002"/>
    </source>
</evidence>